<evidence type="ECO:0000313" key="2">
    <source>
        <dbReference type="Proteomes" id="UP000697927"/>
    </source>
</evidence>
<dbReference type="Proteomes" id="UP000697927">
    <property type="component" value="Unassembled WGS sequence"/>
</dbReference>
<gene>
    <name evidence="1" type="ORF">E2L00_08315</name>
</gene>
<reference evidence="1 2" key="1">
    <citation type="journal article" date="2020" name="Microorganisms">
        <title>Polyphasic Characterisation of Cedecea colo sp. nov., a New Enteric Bacterium Isolated from the Koala Hindgut.</title>
        <authorList>
            <person name="Boath J.M."/>
            <person name="Dakhal S."/>
            <person name="Van T.T.H."/>
            <person name="Moore R.J."/>
            <person name="Dekiwadia C."/>
            <person name="Macreadie I.G."/>
        </authorList>
    </citation>
    <scope>NUCLEOTIDE SEQUENCE [LARGE SCALE GENOMIC DNA]</scope>
    <source>
        <strain evidence="1 2">ZA</strain>
    </source>
</reference>
<dbReference type="RefSeq" id="WP_167609562.1">
    <property type="nucleotide sequence ID" value="NZ_SOYS01000002.1"/>
</dbReference>
<sequence>MARRSELKGIANSLNGSFISRNNDFDGYWSIGLLKLFAIERGFTSVGVSLPLQQPDTNFSLINDIAQRYTVILADLLRKQHLPNSWVSNVSITVDFFAIVAGSQLSTYPASGTPFKCLCQIIDDNGWLYTSISYGRCKPHSAVRELRSSRRMTR</sequence>
<protein>
    <submittedName>
        <fullName evidence="1">Uncharacterized protein</fullName>
    </submittedName>
</protein>
<keyword evidence="2" id="KW-1185">Reference proteome</keyword>
<evidence type="ECO:0000313" key="1">
    <source>
        <dbReference type="EMBL" id="NIY47533.1"/>
    </source>
</evidence>
<dbReference type="EMBL" id="SOYS01000002">
    <property type="protein sequence ID" value="NIY47533.1"/>
    <property type="molecule type" value="Genomic_DNA"/>
</dbReference>
<proteinExistence type="predicted"/>
<name>A0ABX0VKJ2_9ENTR</name>
<accession>A0ABX0VKJ2</accession>
<organism evidence="1 2">
    <name type="scientific">Cedecea colo</name>
    <dbReference type="NCBI Taxonomy" id="2552946"/>
    <lineage>
        <taxon>Bacteria</taxon>
        <taxon>Pseudomonadati</taxon>
        <taxon>Pseudomonadota</taxon>
        <taxon>Gammaproteobacteria</taxon>
        <taxon>Enterobacterales</taxon>
        <taxon>Enterobacteriaceae</taxon>
        <taxon>Cedecea</taxon>
    </lineage>
</organism>
<comment type="caution">
    <text evidence="1">The sequence shown here is derived from an EMBL/GenBank/DDBJ whole genome shotgun (WGS) entry which is preliminary data.</text>
</comment>